<evidence type="ECO:0000256" key="1">
    <source>
        <dbReference type="SAM" id="MobiDB-lite"/>
    </source>
</evidence>
<keyword evidence="3" id="KW-0548">Nucleotidyltransferase</keyword>
<dbReference type="Pfam" id="PF00078">
    <property type="entry name" value="RVT_1"/>
    <property type="match status" value="1"/>
</dbReference>
<feature type="domain" description="Reverse transcriptase" evidence="2">
    <location>
        <begin position="63"/>
        <end position="311"/>
    </location>
</feature>
<dbReference type="AlphaFoldDB" id="A0A8T0F7Z5"/>
<comment type="caution">
    <text evidence="3">The sequence shown here is derived from an EMBL/GenBank/DDBJ whole genome shotgun (WGS) entry which is preliminary data.</text>
</comment>
<dbReference type="CDD" id="cd01650">
    <property type="entry name" value="RT_nLTR_like"/>
    <property type="match status" value="1"/>
</dbReference>
<sequence length="328" mass="37588">MIKQSKLVGQNDTFPTNSHRKNLTVQSKTLTPPKSPDIDLVYGHMVKHFGVFARLTFLRISNLSRNTDKLPTTWKKSIIVPILKSGKDASYCNNYHSISLTSTLCKLIEKIVHTRIMTRLIKQNVLHSYQIAYRAQYTARSTNFSIWSNQSLMDFKTNPTRRQLQFSSISRQPLIVERKFVVRVNGKFSKTHRLSAGVPQGSVLRPLLFLLYMNTIHGHIGNRVKIACYADDIAIWHTHSDIKTSENALNINLANIEAWALQLMINSEKSNLCIFTTDRKNRKAFQSNIKIFNSAIKQVASSYPKYLGLTLDIELRFTKHIETISHRA</sequence>
<dbReference type="GO" id="GO:0003964">
    <property type="term" value="F:RNA-directed DNA polymerase activity"/>
    <property type="evidence" value="ECO:0007669"/>
    <property type="project" value="UniProtKB-KW"/>
</dbReference>
<evidence type="ECO:0000259" key="2">
    <source>
        <dbReference type="PROSITE" id="PS50878"/>
    </source>
</evidence>
<name>A0A8T0F7Z5_ARGBR</name>
<evidence type="ECO:0000313" key="3">
    <source>
        <dbReference type="EMBL" id="KAF8786971.1"/>
    </source>
</evidence>
<dbReference type="PANTHER" id="PTHR36688:SF1">
    <property type="entry name" value="ENDONUCLEASE_EXONUCLEASE_PHOSPHATASE DOMAIN-CONTAINING PROTEIN"/>
    <property type="match status" value="1"/>
</dbReference>
<dbReference type="PANTHER" id="PTHR36688">
    <property type="entry name" value="ENDO/EXONUCLEASE/PHOSPHATASE DOMAIN-CONTAINING PROTEIN"/>
    <property type="match status" value="1"/>
</dbReference>
<reference evidence="3" key="1">
    <citation type="journal article" date="2020" name="bioRxiv">
        <title>Chromosome-level reference genome of the European wasp spider Argiope bruennichi: a resource for studies on range expansion and evolutionary adaptation.</title>
        <authorList>
            <person name="Sheffer M.M."/>
            <person name="Hoppe A."/>
            <person name="Krehenwinkel H."/>
            <person name="Uhl G."/>
            <person name="Kuss A.W."/>
            <person name="Jensen L."/>
            <person name="Jensen C."/>
            <person name="Gillespie R.G."/>
            <person name="Hoff K.J."/>
            <person name="Prost S."/>
        </authorList>
    </citation>
    <scope>NUCLEOTIDE SEQUENCE</scope>
</reference>
<dbReference type="EMBL" id="JABXBU010000015">
    <property type="protein sequence ID" value="KAF8786971.1"/>
    <property type="molecule type" value="Genomic_DNA"/>
</dbReference>
<accession>A0A8T0F7Z5</accession>
<dbReference type="PROSITE" id="PS50878">
    <property type="entry name" value="RT_POL"/>
    <property type="match status" value="1"/>
</dbReference>
<keyword evidence="3" id="KW-0808">Transferase</keyword>
<reference evidence="3" key="2">
    <citation type="submission" date="2020-06" db="EMBL/GenBank/DDBJ databases">
        <authorList>
            <person name="Sheffer M."/>
        </authorList>
    </citation>
    <scope>NUCLEOTIDE SEQUENCE</scope>
</reference>
<dbReference type="Proteomes" id="UP000807504">
    <property type="component" value="Unassembled WGS sequence"/>
</dbReference>
<dbReference type="InterPro" id="IPR043502">
    <property type="entry name" value="DNA/RNA_pol_sf"/>
</dbReference>
<protein>
    <submittedName>
        <fullName evidence="3">Putative RNA-directed DNA polymerase like protein</fullName>
    </submittedName>
</protein>
<keyword evidence="4" id="KW-1185">Reference proteome</keyword>
<evidence type="ECO:0000313" key="4">
    <source>
        <dbReference type="Proteomes" id="UP000807504"/>
    </source>
</evidence>
<dbReference type="InterPro" id="IPR052560">
    <property type="entry name" value="RdDP_mobile_element"/>
</dbReference>
<dbReference type="InterPro" id="IPR000477">
    <property type="entry name" value="RT_dom"/>
</dbReference>
<organism evidence="3 4">
    <name type="scientific">Argiope bruennichi</name>
    <name type="common">Wasp spider</name>
    <name type="synonym">Aranea bruennichi</name>
    <dbReference type="NCBI Taxonomy" id="94029"/>
    <lineage>
        <taxon>Eukaryota</taxon>
        <taxon>Metazoa</taxon>
        <taxon>Ecdysozoa</taxon>
        <taxon>Arthropoda</taxon>
        <taxon>Chelicerata</taxon>
        <taxon>Arachnida</taxon>
        <taxon>Araneae</taxon>
        <taxon>Araneomorphae</taxon>
        <taxon>Entelegynae</taxon>
        <taxon>Araneoidea</taxon>
        <taxon>Araneidae</taxon>
        <taxon>Argiope</taxon>
    </lineage>
</organism>
<gene>
    <name evidence="3" type="ORF">HNY73_008614</name>
</gene>
<feature type="compositionally biased region" description="Polar residues" evidence="1">
    <location>
        <begin position="7"/>
        <end position="29"/>
    </location>
</feature>
<keyword evidence="3" id="KW-0695">RNA-directed DNA polymerase</keyword>
<proteinExistence type="predicted"/>
<feature type="region of interest" description="Disordered" evidence="1">
    <location>
        <begin position="1"/>
        <end position="29"/>
    </location>
</feature>
<dbReference type="SUPFAM" id="SSF56672">
    <property type="entry name" value="DNA/RNA polymerases"/>
    <property type="match status" value="1"/>
</dbReference>